<dbReference type="AlphaFoldDB" id="A0A9D4M604"/>
<dbReference type="InterPro" id="IPR015919">
    <property type="entry name" value="Cadherin-like_sf"/>
</dbReference>
<dbReference type="Gene3D" id="2.60.40.60">
    <property type="entry name" value="Cadherins"/>
    <property type="match status" value="1"/>
</dbReference>
<proteinExistence type="predicted"/>
<dbReference type="GO" id="GO:0005886">
    <property type="term" value="C:plasma membrane"/>
    <property type="evidence" value="ECO:0007669"/>
    <property type="project" value="UniProtKB-SubCell"/>
</dbReference>
<sequence length="117" mass="13408">MDNTQVKNAVSKHVCFAFGRFTIDAKIGEIRTVCSNDCSKEFDRERQQSFYMTVTASDGAGRSNSTSVQVDLIDVNDEAPRFRQTQYFVYAKEMDTNKYKVMPLVVVQVSFRTTRLK</sequence>
<dbReference type="GO" id="GO:0005509">
    <property type="term" value="F:calcium ion binding"/>
    <property type="evidence" value="ECO:0007669"/>
    <property type="project" value="UniProtKB-UniRule"/>
</dbReference>
<reference evidence="5" key="2">
    <citation type="submission" date="2020-11" db="EMBL/GenBank/DDBJ databases">
        <authorList>
            <person name="McCartney M.A."/>
            <person name="Auch B."/>
            <person name="Kono T."/>
            <person name="Mallez S."/>
            <person name="Becker A."/>
            <person name="Gohl D.M."/>
            <person name="Silverstein K.A.T."/>
            <person name="Koren S."/>
            <person name="Bechman K.B."/>
            <person name="Herman A."/>
            <person name="Abrahante J.E."/>
            <person name="Garbe J."/>
        </authorList>
    </citation>
    <scope>NUCLEOTIDE SEQUENCE</scope>
    <source>
        <strain evidence="5">Duluth1</strain>
        <tissue evidence="5">Whole animal</tissue>
    </source>
</reference>
<feature type="domain" description="Cadherin" evidence="4">
    <location>
        <begin position="21"/>
        <end position="82"/>
    </location>
</feature>
<dbReference type="PANTHER" id="PTHR24026:SF126">
    <property type="entry name" value="PROTOCADHERIN FAT 4"/>
    <property type="match status" value="1"/>
</dbReference>
<keyword evidence="2" id="KW-0472">Membrane</keyword>
<keyword evidence="6" id="KW-1185">Reference proteome</keyword>
<dbReference type="PROSITE" id="PS50268">
    <property type="entry name" value="CADHERIN_2"/>
    <property type="match status" value="1"/>
</dbReference>
<dbReference type="PRINTS" id="PR00205">
    <property type="entry name" value="CADHERIN"/>
</dbReference>
<evidence type="ECO:0000256" key="3">
    <source>
        <dbReference type="PROSITE-ProRule" id="PRU00043"/>
    </source>
</evidence>
<evidence type="ECO:0000259" key="4">
    <source>
        <dbReference type="PROSITE" id="PS50268"/>
    </source>
</evidence>
<comment type="caution">
    <text evidence="5">The sequence shown here is derived from an EMBL/GenBank/DDBJ whole genome shotgun (WGS) entry which is preliminary data.</text>
</comment>
<name>A0A9D4M604_DREPO</name>
<dbReference type="EMBL" id="JAIWYP010000002">
    <property type="protein sequence ID" value="KAH3869727.1"/>
    <property type="molecule type" value="Genomic_DNA"/>
</dbReference>
<protein>
    <recommendedName>
        <fullName evidence="4">Cadherin domain-containing protein</fullName>
    </recommendedName>
</protein>
<dbReference type="SUPFAM" id="SSF49313">
    <property type="entry name" value="Cadherin-like"/>
    <property type="match status" value="1"/>
</dbReference>
<keyword evidence="1" id="KW-0812">Transmembrane</keyword>
<dbReference type="PANTHER" id="PTHR24026">
    <property type="entry name" value="FAT ATYPICAL CADHERIN-RELATED"/>
    <property type="match status" value="1"/>
</dbReference>
<gene>
    <name evidence="5" type="ORF">DPMN_032896</name>
</gene>
<evidence type="ECO:0000313" key="6">
    <source>
        <dbReference type="Proteomes" id="UP000828390"/>
    </source>
</evidence>
<organism evidence="5 6">
    <name type="scientific">Dreissena polymorpha</name>
    <name type="common">Zebra mussel</name>
    <name type="synonym">Mytilus polymorpha</name>
    <dbReference type="NCBI Taxonomy" id="45954"/>
    <lineage>
        <taxon>Eukaryota</taxon>
        <taxon>Metazoa</taxon>
        <taxon>Spiralia</taxon>
        <taxon>Lophotrochozoa</taxon>
        <taxon>Mollusca</taxon>
        <taxon>Bivalvia</taxon>
        <taxon>Autobranchia</taxon>
        <taxon>Heteroconchia</taxon>
        <taxon>Euheterodonta</taxon>
        <taxon>Imparidentia</taxon>
        <taxon>Neoheterodontei</taxon>
        <taxon>Myida</taxon>
        <taxon>Dreissenoidea</taxon>
        <taxon>Dreissenidae</taxon>
        <taxon>Dreissena</taxon>
    </lineage>
</organism>
<evidence type="ECO:0000256" key="2">
    <source>
        <dbReference type="ARBA" id="ARBA00022989"/>
    </source>
</evidence>
<keyword evidence="2" id="KW-1133">Transmembrane helix</keyword>
<dbReference type="Proteomes" id="UP000828390">
    <property type="component" value="Unassembled WGS sequence"/>
</dbReference>
<evidence type="ECO:0000256" key="1">
    <source>
        <dbReference type="ARBA" id="ARBA00022692"/>
    </source>
</evidence>
<dbReference type="GO" id="GO:0007156">
    <property type="term" value="P:homophilic cell adhesion via plasma membrane adhesion molecules"/>
    <property type="evidence" value="ECO:0007669"/>
    <property type="project" value="InterPro"/>
</dbReference>
<evidence type="ECO:0000313" key="5">
    <source>
        <dbReference type="EMBL" id="KAH3869727.1"/>
    </source>
</evidence>
<dbReference type="InterPro" id="IPR002126">
    <property type="entry name" value="Cadherin-like_dom"/>
</dbReference>
<keyword evidence="3" id="KW-0106">Calcium</keyword>
<reference evidence="5" key="1">
    <citation type="journal article" date="2019" name="bioRxiv">
        <title>The Genome of the Zebra Mussel, Dreissena polymorpha: A Resource for Invasive Species Research.</title>
        <authorList>
            <person name="McCartney M.A."/>
            <person name="Auch B."/>
            <person name="Kono T."/>
            <person name="Mallez S."/>
            <person name="Zhang Y."/>
            <person name="Obille A."/>
            <person name="Becker A."/>
            <person name="Abrahante J.E."/>
            <person name="Garbe J."/>
            <person name="Badalamenti J.P."/>
            <person name="Herman A."/>
            <person name="Mangelson H."/>
            <person name="Liachko I."/>
            <person name="Sullivan S."/>
            <person name="Sone E.D."/>
            <person name="Koren S."/>
            <person name="Silverstein K.A.T."/>
            <person name="Beckman K.B."/>
            <person name="Gohl D.M."/>
        </authorList>
    </citation>
    <scope>NUCLEOTIDE SEQUENCE</scope>
    <source>
        <strain evidence="5">Duluth1</strain>
        <tissue evidence="5">Whole animal</tissue>
    </source>
</reference>
<accession>A0A9D4M604</accession>
<dbReference type="CDD" id="cd11304">
    <property type="entry name" value="Cadherin_repeat"/>
    <property type="match status" value="1"/>
</dbReference>